<dbReference type="OrthoDB" id="2445260at2"/>
<dbReference type="EMBL" id="FNAD01000002">
    <property type="protein sequence ID" value="SDD22189.1"/>
    <property type="molecule type" value="Genomic_DNA"/>
</dbReference>
<dbReference type="InterPro" id="IPR051466">
    <property type="entry name" value="D-amino_acid_metab_enzyme"/>
</dbReference>
<dbReference type="InterPro" id="IPR001608">
    <property type="entry name" value="Ala_racemase_N"/>
</dbReference>
<dbReference type="CDD" id="cd06813">
    <property type="entry name" value="PLPDE_III_DSD_D-TA_like_2"/>
    <property type="match status" value="1"/>
</dbReference>
<dbReference type="InterPro" id="IPR029066">
    <property type="entry name" value="PLP-binding_barrel"/>
</dbReference>
<dbReference type="Proteomes" id="UP000198949">
    <property type="component" value="Unassembled WGS sequence"/>
</dbReference>
<protein>
    <submittedName>
        <fullName evidence="2">D-serine deaminase, pyridoxal phosphate-dependent</fullName>
    </submittedName>
</protein>
<organism evidence="2 3">
    <name type="scientific">Glycomyces harbinensis</name>
    <dbReference type="NCBI Taxonomy" id="58114"/>
    <lineage>
        <taxon>Bacteria</taxon>
        <taxon>Bacillati</taxon>
        <taxon>Actinomycetota</taxon>
        <taxon>Actinomycetes</taxon>
        <taxon>Glycomycetales</taxon>
        <taxon>Glycomycetaceae</taxon>
        <taxon>Glycomyces</taxon>
    </lineage>
</organism>
<reference evidence="3" key="1">
    <citation type="submission" date="2016-10" db="EMBL/GenBank/DDBJ databases">
        <authorList>
            <person name="Varghese N."/>
            <person name="Submissions S."/>
        </authorList>
    </citation>
    <scope>NUCLEOTIDE SEQUENCE [LARGE SCALE GENOMIC DNA]</scope>
    <source>
        <strain evidence="3">CGMCC 4.3516</strain>
    </source>
</reference>
<sequence length="418" mass="44563">MGYQGVTRTDAPPGLGGLDHRFAELGRATRGLQPPFAVVDLAAFDTNAAILRRNAIGKPLRLASKSLRSRALMRRALGQPGFKGVLGYTLPEALWLAGDDEDGRFGDIVVAYPTADTDALRALAGDDELARRITLMVDSVEHLDFLQRHVAPNPSRPLRLCLELDVSLELLGGRVHLGAHRSPVHTPEQAIEMAHEIDKRPGVDLVGIMGYEGQIAGIQDAFSATALRYPLVRLMQRISKAELAERRGEAVAAVRSVADLEFVNGGGTGSVISTAVDPSVTEIAAGSGLYSPALFDGYRSIRPIPAAFFALPVVRRPRPGMVTALGGGWIASGVPGPDRLPKPTFPAGMRYSKTEGAGEVQTPLRGKAADGLAIGDRVWMRHAKAGELAERVNSIHLVSGGEVVDEVPTYRGEGRAFA</sequence>
<dbReference type="Pfam" id="PF01168">
    <property type="entry name" value="Ala_racemase_N"/>
    <property type="match status" value="1"/>
</dbReference>
<dbReference type="SUPFAM" id="SSF51419">
    <property type="entry name" value="PLP-binding barrel"/>
    <property type="match status" value="1"/>
</dbReference>
<feature type="domain" description="Alanine racemase N-terminal" evidence="1">
    <location>
        <begin position="39"/>
        <end position="219"/>
    </location>
</feature>
<dbReference type="RefSeq" id="WP_091029832.1">
    <property type="nucleotide sequence ID" value="NZ_FNAD01000002.1"/>
</dbReference>
<dbReference type="AlphaFoldDB" id="A0A1G6SZK8"/>
<dbReference type="PANTHER" id="PTHR28004">
    <property type="entry name" value="ZGC:162816-RELATED"/>
    <property type="match status" value="1"/>
</dbReference>
<accession>A0A1G6SZK8</accession>
<dbReference type="Gene3D" id="3.20.20.10">
    <property type="entry name" value="Alanine racemase"/>
    <property type="match status" value="1"/>
</dbReference>
<evidence type="ECO:0000259" key="1">
    <source>
        <dbReference type="Pfam" id="PF01168"/>
    </source>
</evidence>
<keyword evidence="3" id="KW-1185">Reference proteome</keyword>
<evidence type="ECO:0000313" key="3">
    <source>
        <dbReference type="Proteomes" id="UP000198949"/>
    </source>
</evidence>
<evidence type="ECO:0000313" key="2">
    <source>
        <dbReference type="EMBL" id="SDD22189.1"/>
    </source>
</evidence>
<dbReference type="STRING" id="58114.SAMN05216270_102390"/>
<proteinExistence type="predicted"/>
<name>A0A1G6SZK8_9ACTN</name>
<dbReference type="PANTHER" id="PTHR28004:SF2">
    <property type="entry name" value="D-SERINE DEHYDRATASE"/>
    <property type="match status" value="1"/>
</dbReference>
<dbReference type="GO" id="GO:0008721">
    <property type="term" value="F:D-serine ammonia-lyase activity"/>
    <property type="evidence" value="ECO:0007669"/>
    <property type="project" value="TreeGrafter"/>
</dbReference>
<gene>
    <name evidence="2" type="ORF">SAMN05216270_102390</name>
</gene>
<dbReference type="GO" id="GO:0036088">
    <property type="term" value="P:D-serine catabolic process"/>
    <property type="evidence" value="ECO:0007669"/>
    <property type="project" value="TreeGrafter"/>
</dbReference>